<dbReference type="OMA" id="CTHMEEL"/>
<dbReference type="GO" id="GO:0006281">
    <property type="term" value="P:DNA repair"/>
    <property type="evidence" value="ECO:0000318"/>
    <property type="project" value="GO_Central"/>
</dbReference>
<dbReference type="PaxDb" id="4097-A0A1S4BSB0"/>
<gene>
    <name evidence="7" type="primary">LOC107811377</name>
</gene>
<sequence>MAESGRTRRRVSFWWRVEACEEAAAGVFHWGLVAGHDLCFVYRAVACLLQYANFLLLHISLDILLVLLGVVTVVFSNIQADCKFLIFAHHQPMIESIHNYLLKKKVGCIRIDGSTPSALRQALVTDFQEKETIKAAVLSIKAGGVGLTLTAASTVIFAELSWTPGDLIQAEDRAHRIGQVSSVNVCYLLANDTVDDIIWDVVQSKLENLGQMLDGHEKSLEVSTNQSYSSPSKQKTLDSFIKRCNYSPPHEPRKKHCHQ</sequence>
<dbReference type="GO" id="GO:0004520">
    <property type="term" value="F:DNA endonuclease activity"/>
    <property type="evidence" value="ECO:0000318"/>
    <property type="project" value="GO_Central"/>
</dbReference>
<dbReference type="SMR" id="A0A1S4BSB0"/>
<feature type="domain" description="Helicase C-terminal" evidence="6">
    <location>
        <begin position="70"/>
        <end position="221"/>
    </location>
</feature>
<evidence type="ECO:0000256" key="4">
    <source>
        <dbReference type="ARBA" id="ARBA00022840"/>
    </source>
</evidence>
<protein>
    <submittedName>
        <fullName evidence="7">SMARCAL1-like protein</fullName>
    </submittedName>
</protein>
<keyword evidence="5" id="KW-1133">Transmembrane helix</keyword>
<keyword evidence="5" id="KW-0812">Transmembrane</keyword>
<feature type="transmembrane region" description="Helical" evidence="5">
    <location>
        <begin position="51"/>
        <end position="75"/>
    </location>
</feature>
<dbReference type="Pfam" id="PF00271">
    <property type="entry name" value="Helicase_C"/>
    <property type="match status" value="1"/>
</dbReference>
<dbReference type="OrthoDB" id="1647270at2759"/>
<dbReference type="SUPFAM" id="SSF52540">
    <property type="entry name" value="P-loop containing nucleoside triphosphate hydrolases"/>
    <property type="match status" value="1"/>
</dbReference>
<keyword evidence="3" id="KW-0347">Helicase</keyword>
<dbReference type="STRING" id="4097.A0A1S4BSB0"/>
<dbReference type="AlphaFoldDB" id="A0A1S4BSB0"/>
<name>A0A1S4BSB0_TOBAC</name>
<evidence type="ECO:0000256" key="2">
    <source>
        <dbReference type="ARBA" id="ARBA00022801"/>
    </source>
</evidence>
<proteinExistence type="predicted"/>
<organism evidence="7">
    <name type="scientific">Nicotiana tabacum</name>
    <name type="common">Common tobacco</name>
    <dbReference type="NCBI Taxonomy" id="4097"/>
    <lineage>
        <taxon>Eukaryota</taxon>
        <taxon>Viridiplantae</taxon>
        <taxon>Streptophyta</taxon>
        <taxon>Embryophyta</taxon>
        <taxon>Tracheophyta</taxon>
        <taxon>Spermatophyta</taxon>
        <taxon>Magnoliopsida</taxon>
        <taxon>eudicotyledons</taxon>
        <taxon>Gunneridae</taxon>
        <taxon>Pentapetalae</taxon>
        <taxon>asterids</taxon>
        <taxon>lamiids</taxon>
        <taxon>Solanales</taxon>
        <taxon>Solanaceae</taxon>
        <taxon>Nicotianoideae</taxon>
        <taxon>Nicotianeae</taxon>
        <taxon>Nicotiana</taxon>
    </lineage>
</organism>
<evidence type="ECO:0000256" key="5">
    <source>
        <dbReference type="SAM" id="Phobius"/>
    </source>
</evidence>
<keyword evidence="4" id="KW-0067">ATP-binding</keyword>
<dbReference type="InterPro" id="IPR001650">
    <property type="entry name" value="Helicase_C-like"/>
</dbReference>
<dbReference type="InterPro" id="IPR049730">
    <property type="entry name" value="SNF2/RAD54-like_C"/>
</dbReference>
<dbReference type="CDD" id="cd18793">
    <property type="entry name" value="SF2_C_SNF"/>
    <property type="match status" value="1"/>
</dbReference>
<evidence type="ECO:0000313" key="7">
    <source>
        <dbReference type="RefSeq" id="XP_016491780.1"/>
    </source>
</evidence>
<dbReference type="FunFam" id="3.40.50.300:FF:001501">
    <property type="entry name" value="Chromatin remodeling factor18"/>
    <property type="match status" value="1"/>
</dbReference>
<dbReference type="GO" id="GO:0016787">
    <property type="term" value="F:hydrolase activity"/>
    <property type="evidence" value="ECO:0007669"/>
    <property type="project" value="UniProtKB-KW"/>
</dbReference>
<dbReference type="RefSeq" id="XP_016491780.1">
    <property type="nucleotide sequence ID" value="XM_016636294.1"/>
</dbReference>
<dbReference type="InterPro" id="IPR027417">
    <property type="entry name" value="P-loop_NTPase"/>
</dbReference>
<evidence type="ECO:0000256" key="1">
    <source>
        <dbReference type="ARBA" id="ARBA00022741"/>
    </source>
</evidence>
<dbReference type="PANTHER" id="PTHR45766">
    <property type="entry name" value="DNA ANNEALING HELICASE AND ENDONUCLEASE ZRANB3 FAMILY MEMBER"/>
    <property type="match status" value="1"/>
</dbReference>
<dbReference type="PANTHER" id="PTHR45766:SF3">
    <property type="entry name" value="DNA ANNEALING HELICASE AND ENDONUCLEASE ZRANB3"/>
    <property type="match status" value="1"/>
</dbReference>
<dbReference type="GO" id="GO:0043596">
    <property type="term" value="C:nuclear replication fork"/>
    <property type="evidence" value="ECO:0000318"/>
    <property type="project" value="GO_Central"/>
</dbReference>
<keyword evidence="1" id="KW-0547">Nucleotide-binding</keyword>
<keyword evidence="2" id="KW-0378">Hydrolase</keyword>
<reference evidence="7" key="1">
    <citation type="submission" date="2025-08" db="UniProtKB">
        <authorList>
            <consortium name="RefSeq"/>
        </authorList>
    </citation>
    <scope>IDENTIFICATION</scope>
</reference>
<dbReference type="SMART" id="SM00490">
    <property type="entry name" value="HELICc"/>
    <property type="match status" value="1"/>
</dbReference>
<accession>A0A1S4BSB0</accession>
<keyword evidence="5" id="KW-0472">Membrane</keyword>
<dbReference type="GO" id="GO:0031297">
    <property type="term" value="P:replication fork processing"/>
    <property type="evidence" value="ECO:0000318"/>
    <property type="project" value="GO_Central"/>
</dbReference>
<evidence type="ECO:0000256" key="3">
    <source>
        <dbReference type="ARBA" id="ARBA00022806"/>
    </source>
</evidence>
<dbReference type="KEGG" id="nta:107811377"/>
<evidence type="ECO:0000259" key="6">
    <source>
        <dbReference type="PROSITE" id="PS51194"/>
    </source>
</evidence>
<dbReference type="PROSITE" id="PS51194">
    <property type="entry name" value="HELICASE_CTER"/>
    <property type="match status" value="1"/>
</dbReference>
<dbReference type="GO" id="GO:0004386">
    <property type="term" value="F:helicase activity"/>
    <property type="evidence" value="ECO:0007669"/>
    <property type="project" value="UniProtKB-KW"/>
</dbReference>
<dbReference type="Gene3D" id="3.40.50.300">
    <property type="entry name" value="P-loop containing nucleotide triphosphate hydrolases"/>
    <property type="match status" value="1"/>
</dbReference>
<dbReference type="GO" id="GO:0005524">
    <property type="term" value="F:ATP binding"/>
    <property type="evidence" value="ECO:0007669"/>
    <property type="project" value="UniProtKB-KW"/>
</dbReference>